<feature type="compositionally biased region" description="Basic and acidic residues" evidence="1">
    <location>
        <begin position="76"/>
        <end position="97"/>
    </location>
</feature>
<keyword evidence="6" id="KW-1185">Reference proteome</keyword>
<evidence type="ECO:0000256" key="1">
    <source>
        <dbReference type="SAM" id="MobiDB-lite"/>
    </source>
</evidence>
<dbReference type="EMBL" id="CAJOBC010012508">
    <property type="protein sequence ID" value="CAF4012284.1"/>
    <property type="molecule type" value="Genomic_DNA"/>
</dbReference>
<dbReference type="Proteomes" id="UP000663829">
    <property type="component" value="Unassembled WGS sequence"/>
</dbReference>
<comment type="caution">
    <text evidence="2">The sequence shown here is derived from an EMBL/GenBank/DDBJ whole genome shotgun (WGS) entry which is preliminary data.</text>
</comment>
<dbReference type="Proteomes" id="UP000677228">
    <property type="component" value="Unassembled WGS sequence"/>
</dbReference>
<evidence type="ECO:0000313" key="4">
    <source>
        <dbReference type="EMBL" id="CAF4012284.1"/>
    </source>
</evidence>
<evidence type="ECO:0000313" key="2">
    <source>
        <dbReference type="EMBL" id="CAF1246207.1"/>
    </source>
</evidence>
<evidence type="ECO:0000313" key="3">
    <source>
        <dbReference type="EMBL" id="CAF1411977.1"/>
    </source>
</evidence>
<dbReference type="EMBL" id="CAJOBA010048720">
    <property type="protein sequence ID" value="CAF4215713.1"/>
    <property type="molecule type" value="Genomic_DNA"/>
</dbReference>
<dbReference type="AlphaFoldDB" id="A0A814ZJG9"/>
<protein>
    <submittedName>
        <fullName evidence="2">Uncharacterized protein</fullName>
    </submittedName>
</protein>
<evidence type="ECO:0000313" key="5">
    <source>
        <dbReference type="EMBL" id="CAF4215713.1"/>
    </source>
</evidence>
<accession>A0A814ZJG9</accession>
<evidence type="ECO:0000313" key="6">
    <source>
        <dbReference type="Proteomes" id="UP000663829"/>
    </source>
</evidence>
<dbReference type="EMBL" id="CAJNOK010026974">
    <property type="protein sequence ID" value="CAF1411977.1"/>
    <property type="molecule type" value="Genomic_DNA"/>
</dbReference>
<dbReference type="EMBL" id="CAJNOQ010010223">
    <property type="protein sequence ID" value="CAF1246207.1"/>
    <property type="molecule type" value="Genomic_DNA"/>
</dbReference>
<sequence>MNPANIVQCISQLISVSLDVNKTVLSPEERELAKHLTQTIISLDNCKCFDYEEETTLDIRSDFDDRSDANDDTEDDKCQYTEGGEHDQRERDEEEHHKLKNYSTYFMAHVVEFVDEKTENGKTRRSWKTVHHRFRSILD</sequence>
<reference evidence="2" key="1">
    <citation type="submission" date="2021-02" db="EMBL/GenBank/DDBJ databases">
        <authorList>
            <person name="Nowell W R."/>
        </authorList>
    </citation>
    <scope>NUCLEOTIDE SEQUENCE</scope>
</reference>
<dbReference type="Proteomes" id="UP000682733">
    <property type="component" value="Unassembled WGS sequence"/>
</dbReference>
<dbReference type="Proteomes" id="UP000681722">
    <property type="component" value="Unassembled WGS sequence"/>
</dbReference>
<gene>
    <name evidence="2" type="ORF">GPM918_LOCUS25903</name>
    <name evidence="3" type="ORF">OVA965_LOCUS33401</name>
    <name evidence="4" type="ORF">SRO942_LOCUS25968</name>
    <name evidence="5" type="ORF">TMI583_LOCUS34290</name>
</gene>
<name>A0A814ZJG9_9BILA</name>
<feature type="region of interest" description="Disordered" evidence="1">
    <location>
        <begin position="62"/>
        <end position="97"/>
    </location>
</feature>
<organism evidence="2 6">
    <name type="scientific">Didymodactylos carnosus</name>
    <dbReference type="NCBI Taxonomy" id="1234261"/>
    <lineage>
        <taxon>Eukaryota</taxon>
        <taxon>Metazoa</taxon>
        <taxon>Spiralia</taxon>
        <taxon>Gnathifera</taxon>
        <taxon>Rotifera</taxon>
        <taxon>Eurotatoria</taxon>
        <taxon>Bdelloidea</taxon>
        <taxon>Philodinida</taxon>
        <taxon>Philodinidae</taxon>
        <taxon>Didymodactylos</taxon>
    </lineage>
</organism>
<proteinExistence type="predicted"/>